<feature type="domain" description="SCP" evidence="1">
    <location>
        <begin position="233"/>
        <end position="386"/>
    </location>
</feature>
<dbReference type="SMART" id="SM00198">
    <property type="entry name" value="SCP"/>
    <property type="match status" value="1"/>
</dbReference>
<dbReference type="InterPro" id="IPR034113">
    <property type="entry name" value="SCP_GAPR1-like"/>
</dbReference>
<dbReference type="InterPro" id="IPR018244">
    <property type="entry name" value="Allrgn_V5/Tpx1_CS"/>
</dbReference>
<accession>A0A8R1XQ45</accession>
<dbReference type="GO" id="GO:0005576">
    <property type="term" value="C:extracellular region"/>
    <property type="evidence" value="ECO:0007669"/>
    <property type="project" value="InterPro"/>
</dbReference>
<dbReference type="InterPro" id="IPR035940">
    <property type="entry name" value="CAP_sf"/>
</dbReference>
<dbReference type="PROSITE" id="PS01009">
    <property type="entry name" value="CRISP_1"/>
    <property type="match status" value="1"/>
</dbReference>
<dbReference type="Pfam" id="PF00188">
    <property type="entry name" value="CAP"/>
    <property type="match status" value="1"/>
</dbReference>
<keyword evidence="3" id="KW-1185">Reference proteome</keyword>
<dbReference type="InterPro" id="IPR001283">
    <property type="entry name" value="CRISP-related"/>
</dbReference>
<reference evidence="2" key="2">
    <citation type="submission" date="2022-06" db="UniProtKB">
        <authorList>
            <consortium name="EnsemblMetazoa"/>
        </authorList>
    </citation>
    <scope>IDENTIFICATION</scope>
</reference>
<dbReference type="Proteomes" id="UP000024404">
    <property type="component" value="Unassembled WGS sequence"/>
</dbReference>
<organism evidence="2 3">
    <name type="scientific">Onchocerca volvulus</name>
    <dbReference type="NCBI Taxonomy" id="6282"/>
    <lineage>
        <taxon>Eukaryota</taxon>
        <taxon>Metazoa</taxon>
        <taxon>Ecdysozoa</taxon>
        <taxon>Nematoda</taxon>
        <taxon>Chromadorea</taxon>
        <taxon>Rhabditida</taxon>
        <taxon>Spirurina</taxon>
        <taxon>Spiruromorpha</taxon>
        <taxon>Filarioidea</taxon>
        <taxon>Onchocercidae</taxon>
        <taxon>Onchocerca</taxon>
    </lineage>
</organism>
<dbReference type="CDD" id="cd05382">
    <property type="entry name" value="CAP_GAPR1-like"/>
    <property type="match status" value="1"/>
</dbReference>
<protein>
    <submittedName>
        <fullName evidence="2">SCP domain-containing protein</fullName>
    </submittedName>
</protein>
<proteinExistence type="predicted"/>
<dbReference type="AlphaFoldDB" id="A0A8R1XQ45"/>
<evidence type="ECO:0000259" key="1">
    <source>
        <dbReference type="SMART" id="SM00198"/>
    </source>
</evidence>
<sequence length="399" mass="45440">MSKQFLLTESEIKNCKRIEIIVHKYKALGASEIDEIKDERYDFRFCACENKTGEPERSNSCSCSTVVSGLTTYNSIPQTLDSSSCVHNPQYKKCLIAQVTVNTTQNLLYIKISVGSRHLTDPPYQSITNSRFKNTALLSCSKDIRCRNCIPCKSGFILLNYISLSSATPVDSKQTYLPAAVQSDKMGRWPVKSLKTFSFTEIEDFNSIAKIEQCLLQSAKKYHLLPSQFNITIYKNAILTRHNVYRGKHGAGLLKVNSELERTAEIWAHHLASRADCLIHDPSKKFGENLFYYATNLLPDEETMALMTVQSFYLEAYGYNYKTHHHLDYNRTGHFTQLVWKSTTQMGVGVAMRRFSGHRVNSCQPDFPSTLIYVVVKYDPPGNILDMKNYDDNVLPPIR</sequence>
<dbReference type="PRINTS" id="PR00837">
    <property type="entry name" value="V5TPXLIKE"/>
</dbReference>
<evidence type="ECO:0000313" key="2">
    <source>
        <dbReference type="EnsemblMetazoa" id="OVOC11777.1"/>
    </source>
</evidence>
<dbReference type="EnsemblMetazoa" id="OVOC11777.1">
    <property type="protein sequence ID" value="OVOC11777.1"/>
    <property type="gene ID" value="WBGene00248586"/>
</dbReference>
<evidence type="ECO:0000313" key="3">
    <source>
        <dbReference type="Proteomes" id="UP000024404"/>
    </source>
</evidence>
<name>A0A8R1XQ45_ONCVO</name>
<reference evidence="3" key="1">
    <citation type="submission" date="2013-10" db="EMBL/GenBank/DDBJ databases">
        <title>Genome sequencing of Onchocerca volvulus.</title>
        <authorList>
            <person name="Cotton J."/>
            <person name="Tsai J."/>
            <person name="Stanley E."/>
            <person name="Tracey A."/>
            <person name="Holroyd N."/>
            <person name="Lustigman S."/>
            <person name="Berriman M."/>
        </authorList>
    </citation>
    <scope>NUCLEOTIDE SEQUENCE</scope>
</reference>
<dbReference type="PANTHER" id="PTHR10334">
    <property type="entry name" value="CYSTEINE-RICH SECRETORY PROTEIN-RELATED"/>
    <property type="match status" value="1"/>
</dbReference>
<dbReference type="SUPFAM" id="SSF55797">
    <property type="entry name" value="PR-1-like"/>
    <property type="match status" value="1"/>
</dbReference>
<dbReference type="EMBL" id="CMVM020000015">
    <property type="status" value="NOT_ANNOTATED_CDS"/>
    <property type="molecule type" value="Genomic_DNA"/>
</dbReference>
<dbReference type="InterPro" id="IPR014044">
    <property type="entry name" value="CAP_dom"/>
</dbReference>
<dbReference type="Gene3D" id="3.40.33.10">
    <property type="entry name" value="CAP"/>
    <property type="match status" value="1"/>
</dbReference>
<dbReference type="OMA" id="HEQPRTY"/>